<organism evidence="3 4">
    <name type="scientific">Citricoccus parietis</name>
    <dbReference type="NCBI Taxonomy" id="592307"/>
    <lineage>
        <taxon>Bacteria</taxon>
        <taxon>Bacillati</taxon>
        <taxon>Actinomycetota</taxon>
        <taxon>Actinomycetes</taxon>
        <taxon>Micrococcales</taxon>
        <taxon>Micrococcaceae</taxon>
        <taxon>Citricoccus</taxon>
    </lineage>
</organism>
<comment type="caution">
    <text evidence="3">The sequence shown here is derived from an EMBL/GenBank/DDBJ whole genome shotgun (WGS) entry which is preliminary data.</text>
</comment>
<dbReference type="PROSITE" id="PS51502">
    <property type="entry name" value="S_R_A_B_BARREL"/>
    <property type="match status" value="1"/>
</dbReference>
<evidence type="ECO:0000313" key="4">
    <source>
        <dbReference type="Proteomes" id="UP001589766"/>
    </source>
</evidence>
<reference evidence="3 4" key="1">
    <citation type="submission" date="2024-09" db="EMBL/GenBank/DDBJ databases">
        <authorList>
            <person name="Sun Q."/>
            <person name="Mori K."/>
        </authorList>
    </citation>
    <scope>NUCLEOTIDE SEQUENCE [LARGE SCALE GENOMIC DNA]</scope>
    <source>
        <strain evidence="3 4">CCM 7609</strain>
    </source>
</reference>
<dbReference type="SMART" id="SM00886">
    <property type="entry name" value="Dabb"/>
    <property type="match status" value="1"/>
</dbReference>
<name>A0ABV6F3V2_9MICC</name>
<dbReference type="Gene3D" id="3.30.70.100">
    <property type="match status" value="1"/>
</dbReference>
<dbReference type="Proteomes" id="UP001589766">
    <property type="component" value="Unassembled WGS sequence"/>
</dbReference>
<dbReference type="PANTHER" id="PTHR33178">
    <property type="match status" value="1"/>
</dbReference>
<protein>
    <submittedName>
        <fullName evidence="3">Dabb family protein</fullName>
    </submittedName>
</protein>
<proteinExistence type="predicted"/>
<dbReference type="EMBL" id="JBHLWH010000019">
    <property type="protein sequence ID" value="MFC0248185.1"/>
    <property type="molecule type" value="Genomic_DNA"/>
</dbReference>
<dbReference type="PANTHER" id="PTHR33178:SF10">
    <property type="entry name" value="STRESS-RESPONSE A_B BARREL DOMAIN-CONTAINING PROTEIN"/>
    <property type="match status" value="1"/>
</dbReference>
<dbReference type="InterPro" id="IPR044662">
    <property type="entry name" value="HS1/DABB1-like"/>
</dbReference>
<evidence type="ECO:0000256" key="1">
    <source>
        <dbReference type="ARBA" id="ARBA00011738"/>
    </source>
</evidence>
<evidence type="ECO:0000313" key="3">
    <source>
        <dbReference type="EMBL" id="MFC0248185.1"/>
    </source>
</evidence>
<dbReference type="RefSeq" id="WP_378040819.1">
    <property type="nucleotide sequence ID" value="NZ_JBHLWH010000019.1"/>
</dbReference>
<accession>A0ABV6F3V2</accession>
<dbReference type="InterPro" id="IPR011008">
    <property type="entry name" value="Dimeric_a/b-barrel"/>
</dbReference>
<dbReference type="SUPFAM" id="SSF54909">
    <property type="entry name" value="Dimeric alpha+beta barrel"/>
    <property type="match status" value="1"/>
</dbReference>
<gene>
    <name evidence="3" type="ORF">ACFFIO_06695</name>
</gene>
<keyword evidence="4" id="KW-1185">Reference proteome</keyword>
<sequence length="118" mass="13468">MIRHIVMFRWKDSFTEDIRAQWITGLEKLQVNIPGLLALQHGPDVLKTDKSWDHVIIADFEDRDALTVYNTHPAHEAIKPFSLPNVRDLAYVDLDLPADLPVSTTDTHTTSHTTEDHS</sequence>
<comment type="subunit">
    <text evidence="1">Homodimer.</text>
</comment>
<feature type="domain" description="Stress-response A/B barrel" evidence="2">
    <location>
        <begin position="2"/>
        <end position="94"/>
    </location>
</feature>
<dbReference type="Pfam" id="PF07876">
    <property type="entry name" value="Dabb"/>
    <property type="match status" value="1"/>
</dbReference>
<evidence type="ECO:0000259" key="2">
    <source>
        <dbReference type="PROSITE" id="PS51502"/>
    </source>
</evidence>
<dbReference type="InterPro" id="IPR013097">
    <property type="entry name" value="Dabb"/>
</dbReference>